<sequence>MTRKPTIEDVAKLAQVSVATVSRVINHQGGVRKPTEERIQKAIEDLKYVRNAVARSMVRKETKTIGVIIPDICNPFFPEVIAGIERKAIDKGYFTTLSSSSGSKKIEKKITEHFIERGVDGVIITTSDESGEQLKSLLEAGIPVVAVDRAIKNYEVDTVLIGNREGAHEAVRHLIQQGHEKIAIICGPQDTTPGLERYKGYRQAMEEFGLPIKEEWIGYGDFMENSGFDCTQQFHHLEDRPTAIFSCNNLMTIGAIKSMTQLEWKLGKEVSFVGFDDIELATFTNPPLTMVSRPMRDLGELSFQLLLDRINEKEQTFKKREFILTPKLVVRGSCKLGG</sequence>
<dbReference type="GO" id="GO:0003677">
    <property type="term" value="F:DNA binding"/>
    <property type="evidence" value="ECO:0007669"/>
    <property type="project" value="UniProtKB-KW"/>
</dbReference>
<keyword evidence="3 6" id="KW-0238">DNA-binding</keyword>
<dbReference type="PROSITE" id="PS00356">
    <property type="entry name" value="HTH_LACI_1"/>
    <property type="match status" value="1"/>
</dbReference>
<dbReference type="Gene3D" id="3.40.50.2300">
    <property type="match status" value="2"/>
</dbReference>
<organism evidence="6 7">
    <name type="scientific">Alkalihalophilus lindianensis</name>
    <dbReference type="NCBI Taxonomy" id="1630542"/>
    <lineage>
        <taxon>Bacteria</taxon>
        <taxon>Bacillati</taxon>
        <taxon>Bacillota</taxon>
        <taxon>Bacilli</taxon>
        <taxon>Bacillales</taxon>
        <taxon>Bacillaceae</taxon>
        <taxon>Alkalihalophilus</taxon>
    </lineage>
</organism>
<gene>
    <name evidence="6" type="ORF">RYX56_08665</name>
</gene>
<comment type="caution">
    <text evidence="6">The sequence shown here is derived from an EMBL/GenBank/DDBJ whole genome shotgun (WGS) entry which is preliminary data.</text>
</comment>
<accession>A0ABU3X969</accession>
<evidence type="ECO:0000313" key="6">
    <source>
        <dbReference type="EMBL" id="MDV2684441.1"/>
    </source>
</evidence>
<name>A0ABU3X969_9BACI</name>
<dbReference type="EMBL" id="JAWJBA010000002">
    <property type="protein sequence ID" value="MDV2684441.1"/>
    <property type="molecule type" value="Genomic_DNA"/>
</dbReference>
<dbReference type="PRINTS" id="PR00036">
    <property type="entry name" value="HTHLACI"/>
</dbReference>
<dbReference type="Proteomes" id="UP001287282">
    <property type="component" value="Unassembled WGS sequence"/>
</dbReference>
<evidence type="ECO:0000256" key="3">
    <source>
        <dbReference type="ARBA" id="ARBA00023125"/>
    </source>
</evidence>
<keyword evidence="1" id="KW-0678">Repressor</keyword>
<reference evidence="6 7" key="1">
    <citation type="submission" date="2023-10" db="EMBL/GenBank/DDBJ databases">
        <title>Screening of Alkalihalobacillus lindianensis BZ-TG-R113 and Its Alleviation of Salt Stress on Rapeseed Growth.</title>
        <authorList>
            <person name="Zhao B."/>
            <person name="Guo T."/>
        </authorList>
    </citation>
    <scope>NUCLEOTIDE SEQUENCE [LARGE SCALE GENOMIC DNA]</scope>
    <source>
        <strain evidence="6 7">BZ-TG-R113</strain>
    </source>
</reference>
<evidence type="ECO:0000313" key="7">
    <source>
        <dbReference type="Proteomes" id="UP001287282"/>
    </source>
</evidence>
<evidence type="ECO:0000256" key="2">
    <source>
        <dbReference type="ARBA" id="ARBA00023015"/>
    </source>
</evidence>
<proteinExistence type="predicted"/>
<dbReference type="SMART" id="SM00354">
    <property type="entry name" value="HTH_LACI"/>
    <property type="match status" value="1"/>
</dbReference>
<dbReference type="InterPro" id="IPR001761">
    <property type="entry name" value="Peripla_BP/Lac1_sug-bd_dom"/>
</dbReference>
<feature type="domain" description="HTH lacI-type" evidence="5">
    <location>
        <begin position="5"/>
        <end position="59"/>
    </location>
</feature>
<dbReference type="Gene3D" id="1.10.260.40">
    <property type="entry name" value="lambda repressor-like DNA-binding domains"/>
    <property type="match status" value="1"/>
</dbReference>
<dbReference type="Pfam" id="PF00532">
    <property type="entry name" value="Peripla_BP_1"/>
    <property type="match status" value="1"/>
</dbReference>
<keyword evidence="2" id="KW-0805">Transcription regulation</keyword>
<evidence type="ECO:0000256" key="4">
    <source>
        <dbReference type="ARBA" id="ARBA00023163"/>
    </source>
</evidence>
<dbReference type="SUPFAM" id="SSF47413">
    <property type="entry name" value="lambda repressor-like DNA-binding domains"/>
    <property type="match status" value="1"/>
</dbReference>
<dbReference type="InterPro" id="IPR028082">
    <property type="entry name" value="Peripla_BP_I"/>
</dbReference>
<dbReference type="CDD" id="cd06267">
    <property type="entry name" value="PBP1_LacI_sugar_binding-like"/>
    <property type="match status" value="1"/>
</dbReference>
<dbReference type="CDD" id="cd01392">
    <property type="entry name" value="HTH_LacI"/>
    <property type="match status" value="1"/>
</dbReference>
<dbReference type="InterPro" id="IPR010982">
    <property type="entry name" value="Lambda_DNA-bd_dom_sf"/>
</dbReference>
<dbReference type="Pfam" id="PF00356">
    <property type="entry name" value="LacI"/>
    <property type="match status" value="1"/>
</dbReference>
<keyword evidence="4" id="KW-0804">Transcription</keyword>
<protein>
    <submittedName>
        <fullName evidence="6">LacI family DNA-binding transcriptional regulator</fullName>
    </submittedName>
</protein>
<evidence type="ECO:0000259" key="5">
    <source>
        <dbReference type="PROSITE" id="PS50932"/>
    </source>
</evidence>
<dbReference type="PANTHER" id="PTHR30146">
    <property type="entry name" value="LACI-RELATED TRANSCRIPTIONAL REPRESSOR"/>
    <property type="match status" value="1"/>
</dbReference>
<dbReference type="RefSeq" id="WP_317121671.1">
    <property type="nucleotide sequence ID" value="NZ_JAWJBA010000002.1"/>
</dbReference>
<dbReference type="InterPro" id="IPR000843">
    <property type="entry name" value="HTH_LacI"/>
</dbReference>
<keyword evidence="7" id="KW-1185">Reference proteome</keyword>
<dbReference type="PANTHER" id="PTHR30146:SF148">
    <property type="entry name" value="HTH-TYPE TRANSCRIPTIONAL REPRESSOR PURR-RELATED"/>
    <property type="match status" value="1"/>
</dbReference>
<dbReference type="SUPFAM" id="SSF53822">
    <property type="entry name" value="Periplasmic binding protein-like I"/>
    <property type="match status" value="1"/>
</dbReference>
<evidence type="ECO:0000256" key="1">
    <source>
        <dbReference type="ARBA" id="ARBA00022491"/>
    </source>
</evidence>
<dbReference type="PROSITE" id="PS50932">
    <property type="entry name" value="HTH_LACI_2"/>
    <property type="match status" value="1"/>
</dbReference>